<reference evidence="2" key="1">
    <citation type="submission" date="2015-11" db="EMBL/GenBank/DDBJ databases">
        <title>De novo transcriptome assembly of four potential Pierce s Disease insect vectors from Arizona vineyards.</title>
        <authorList>
            <person name="Tassone E.E."/>
        </authorList>
    </citation>
    <scope>NUCLEOTIDE SEQUENCE</scope>
</reference>
<gene>
    <name evidence="2" type="ORF">g.9769</name>
</gene>
<feature type="region of interest" description="Disordered" evidence="1">
    <location>
        <begin position="1"/>
        <end position="24"/>
    </location>
</feature>
<feature type="non-terminal residue" evidence="2">
    <location>
        <position position="1"/>
    </location>
</feature>
<evidence type="ECO:0000313" key="2">
    <source>
        <dbReference type="EMBL" id="JAS69250.1"/>
    </source>
</evidence>
<protein>
    <submittedName>
        <fullName evidence="2">Uncharacterized protein</fullName>
    </submittedName>
</protein>
<feature type="non-terminal residue" evidence="2">
    <location>
        <position position="121"/>
    </location>
</feature>
<name>A0A1B6H3N5_9HEMI</name>
<accession>A0A1B6H3N5</accession>
<evidence type="ECO:0000256" key="1">
    <source>
        <dbReference type="SAM" id="MobiDB-lite"/>
    </source>
</evidence>
<organism evidence="2">
    <name type="scientific">Cuerna arida</name>
    <dbReference type="NCBI Taxonomy" id="1464854"/>
    <lineage>
        <taxon>Eukaryota</taxon>
        <taxon>Metazoa</taxon>
        <taxon>Ecdysozoa</taxon>
        <taxon>Arthropoda</taxon>
        <taxon>Hexapoda</taxon>
        <taxon>Insecta</taxon>
        <taxon>Pterygota</taxon>
        <taxon>Neoptera</taxon>
        <taxon>Paraneoptera</taxon>
        <taxon>Hemiptera</taxon>
        <taxon>Auchenorrhyncha</taxon>
        <taxon>Membracoidea</taxon>
        <taxon>Cicadellidae</taxon>
        <taxon>Cicadellinae</taxon>
        <taxon>Proconiini</taxon>
        <taxon>Cuerna</taxon>
    </lineage>
</organism>
<proteinExistence type="predicted"/>
<feature type="compositionally biased region" description="Polar residues" evidence="1">
    <location>
        <begin position="1"/>
        <end position="16"/>
    </location>
</feature>
<dbReference type="EMBL" id="GECZ01000519">
    <property type="protein sequence ID" value="JAS69250.1"/>
    <property type="molecule type" value="Transcribed_RNA"/>
</dbReference>
<dbReference type="AlphaFoldDB" id="A0A1B6H3N5"/>
<sequence>TLSHSMPISTLPNNPVSDSKITDSDIDIGVRPDVEGCSNYGDSDDEELSQLRCPDEQIEVIAEREKEREIRRRRRCPDYPGFAFGCSIFSSDTMMRFSLIQNELHNVLNVHLKRAESEVAA</sequence>